<keyword evidence="7" id="KW-1185">Reference proteome</keyword>
<proteinExistence type="predicted"/>
<dbReference type="GO" id="GO:0016559">
    <property type="term" value="P:peroxisome fission"/>
    <property type="evidence" value="ECO:0007669"/>
    <property type="project" value="InterPro"/>
</dbReference>
<keyword evidence="1" id="KW-0962">Peroxisome biogenesis</keyword>
<dbReference type="GeneID" id="87803598"/>
<dbReference type="Pfam" id="PF05648">
    <property type="entry name" value="PEX11"/>
    <property type="match status" value="1"/>
</dbReference>
<dbReference type="PANTHER" id="PTHR12652">
    <property type="entry name" value="PEROXISOMAL BIOGENESIS FACTOR 11"/>
    <property type="match status" value="1"/>
</dbReference>
<dbReference type="AlphaFoldDB" id="A0AAF0Y316"/>
<dbReference type="Proteomes" id="UP000827549">
    <property type="component" value="Chromosome 1"/>
</dbReference>
<evidence type="ECO:0000256" key="2">
    <source>
        <dbReference type="ARBA" id="ARBA00023136"/>
    </source>
</evidence>
<dbReference type="GO" id="GO:0005778">
    <property type="term" value="C:peroxisomal membrane"/>
    <property type="evidence" value="ECO:0007669"/>
    <property type="project" value="UniProtKB-SubCell"/>
</dbReference>
<sequence length="293" mass="31611">MSKPSEFNALIARLARMTSSPNGLDSSLMIGQYGGPLSAGLILAALQWLKTHGKVVADQPRLVSLAAGLVRMGGAIGSARVVTRLFGLLPMIDWLLKLHPQPVKALIGLILHPSRFSLDIRNERVYATIRIIALCGYYVGEHTAWLASQGVLQLQPATVSKIAVWSVRSWALDVVLSCIQLFRKYLGLRARERALKASAKSEVSTTDDEDVEGYELTPEPKEKTTAEDQKAARAALNADWASWEQQAVVNYGYLPLTVHWSTPGGVWTSPLITAALGSVVSVGKLAGAWAASA</sequence>
<comment type="subcellular location">
    <subcellularLocation>
        <location evidence="4">Peroxisome membrane</location>
    </subcellularLocation>
</comment>
<protein>
    <submittedName>
        <fullName evidence="6">Uncharacterized protein</fullName>
    </submittedName>
</protein>
<dbReference type="PANTHER" id="PTHR12652:SF25">
    <property type="entry name" value="MICROBODY (PEROXISOME) PROLIFERATION PROTEIN PEROXIN 11C (EUROFUNG)"/>
    <property type="match status" value="1"/>
</dbReference>
<keyword evidence="3" id="KW-0576">Peroxisome</keyword>
<name>A0AAF0Y316_9TREE</name>
<evidence type="ECO:0000256" key="5">
    <source>
        <dbReference type="SAM" id="MobiDB-lite"/>
    </source>
</evidence>
<accession>A0AAF0Y316</accession>
<gene>
    <name evidence="6" type="ORF">LOC62_01G000339</name>
</gene>
<dbReference type="RefSeq" id="XP_062622748.1">
    <property type="nucleotide sequence ID" value="XM_062766764.1"/>
</dbReference>
<evidence type="ECO:0000313" key="6">
    <source>
        <dbReference type="EMBL" id="WOO76716.1"/>
    </source>
</evidence>
<evidence type="ECO:0000256" key="3">
    <source>
        <dbReference type="ARBA" id="ARBA00023140"/>
    </source>
</evidence>
<feature type="region of interest" description="Disordered" evidence="5">
    <location>
        <begin position="199"/>
        <end position="226"/>
    </location>
</feature>
<evidence type="ECO:0000256" key="4">
    <source>
        <dbReference type="ARBA" id="ARBA00046271"/>
    </source>
</evidence>
<dbReference type="EMBL" id="CP086714">
    <property type="protein sequence ID" value="WOO76716.1"/>
    <property type="molecule type" value="Genomic_DNA"/>
</dbReference>
<reference evidence="6" key="1">
    <citation type="submission" date="2023-10" db="EMBL/GenBank/DDBJ databases">
        <authorList>
            <person name="Noh H."/>
        </authorList>
    </citation>
    <scope>NUCLEOTIDE SEQUENCE</scope>
    <source>
        <strain evidence="6">DUCC4014</strain>
    </source>
</reference>
<evidence type="ECO:0000313" key="7">
    <source>
        <dbReference type="Proteomes" id="UP000827549"/>
    </source>
</evidence>
<organism evidence="6 7">
    <name type="scientific">Vanrija pseudolonga</name>
    <dbReference type="NCBI Taxonomy" id="143232"/>
    <lineage>
        <taxon>Eukaryota</taxon>
        <taxon>Fungi</taxon>
        <taxon>Dikarya</taxon>
        <taxon>Basidiomycota</taxon>
        <taxon>Agaricomycotina</taxon>
        <taxon>Tremellomycetes</taxon>
        <taxon>Trichosporonales</taxon>
        <taxon>Trichosporonaceae</taxon>
        <taxon>Vanrija</taxon>
    </lineage>
</organism>
<dbReference type="InterPro" id="IPR008733">
    <property type="entry name" value="PEX11"/>
</dbReference>
<keyword evidence="2" id="KW-0472">Membrane</keyword>
<evidence type="ECO:0000256" key="1">
    <source>
        <dbReference type="ARBA" id="ARBA00022593"/>
    </source>
</evidence>